<proteinExistence type="predicted"/>
<accession>A0AAJ6YHI0</accession>
<protein>
    <submittedName>
        <fullName evidence="11">Facilitated trehalose transporter Tret1-like</fullName>
    </submittedName>
</protein>
<feature type="transmembrane region" description="Helical" evidence="8">
    <location>
        <begin position="65"/>
        <end position="84"/>
    </location>
</feature>
<evidence type="ECO:0000256" key="8">
    <source>
        <dbReference type="SAM" id="Phobius"/>
    </source>
</evidence>
<evidence type="ECO:0000256" key="2">
    <source>
        <dbReference type="ARBA" id="ARBA00022448"/>
    </source>
</evidence>
<dbReference type="AlphaFoldDB" id="A0AAJ6YHI0"/>
<feature type="transmembrane region" description="Helical" evidence="8">
    <location>
        <begin position="269"/>
        <end position="288"/>
    </location>
</feature>
<keyword evidence="5 8" id="KW-0812">Transmembrane</keyword>
<feature type="transmembrane region" description="Helical" evidence="8">
    <location>
        <begin position="327"/>
        <end position="353"/>
    </location>
</feature>
<keyword evidence="6 8" id="KW-1133">Transmembrane helix</keyword>
<dbReference type="GeneID" id="105362412"/>
<dbReference type="InterPro" id="IPR050549">
    <property type="entry name" value="MFS_Trehalose_Transporter"/>
</dbReference>
<feature type="transmembrane region" description="Helical" evidence="8">
    <location>
        <begin position="396"/>
        <end position="415"/>
    </location>
</feature>
<name>A0AAJ6YHI0_9HYME</name>
<dbReference type="PROSITE" id="PS00217">
    <property type="entry name" value="SUGAR_TRANSPORT_2"/>
    <property type="match status" value="1"/>
</dbReference>
<feature type="transmembrane region" description="Helical" evidence="8">
    <location>
        <begin position="90"/>
        <end position="112"/>
    </location>
</feature>
<evidence type="ECO:0000256" key="5">
    <source>
        <dbReference type="ARBA" id="ARBA00022692"/>
    </source>
</evidence>
<feature type="transmembrane region" description="Helical" evidence="8">
    <location>
        <begin position="124"/>
        <end position="143"/>
    </location>
</feature>
<comment type="subcellular location">
    <subcellularLocation>
        <location evidence="1">Cell membrane</location>
        <topology evidence="1">Multi-pass membrane protein</topology>
    </subcellularLocation>
</comment>
<reference evidence="11" key="1">
    <citation type="submission" date="2025-08" db="UniProtKB">
        <authorList>
            <consortium name="RefSeq"/>
        </authorList>
    </citation>
    <scope>IDENTIFICATION</scope>
</reference>
<dbReference type="InterPro" id="IPR005829">
    <property type="entry name" value="Sugar_transporter_CS"/>
</dbReference>
<dbReference type="RefSeq" id="XP_011498158.1">
    <property type="nucleotide sequence ID" value="XM_011499856.1"/>
</dbReference>
<evidence type="ECO:0000256" key="1">
    <source>
        <dbReference type="ARBA" id="ARBA00004651"/>
    </source>
</evidence>
<evidence type="ECO:0000259" key="9">
    <source>
        <dbReference type="PROSITE" id="PS50850"/>
    </source>
</evidence>
<feature type="transmembrane region" description="Helical" evidence="8">
    <location>
        <begin position="149"/>
        <end position="168"/>
    </location>
</feature>
<feature type="transmembrane region" description="Helical" evidence="8">
    <location>
        <begin position="230"/>
        <end position="249"/>
    </location>
</feature>
<evidence type="ECO:0000313" key="10">
    <source>
        <dbReference type="Proteomes" id="UP000695007"/>
    </source>
</evidence>
<dbReference type="KEGG" id="csol:105362412"/>
<keyword evidence="4" id="KW-0762">Sugar transport</keyword>
<organism evidence="10 11">
    <name type="scientific">Ceratosolen solmsi marchali</name>
    <dbReference type="NCBI Taxonomy" id="326594"/>
    <lineage>
        <taxon>Eukaryota</taxon>
        <taxon>Metazoa</taxon>
        <taxon>Ecdysozoa</taxon>
        <taxon>Arthropoda</taxon>
        <taxon>Hexapoda</taxon>
        <taxon>Insecta</taxon>
        <taxon>Pterygota</taxon>
        <taxon>Neoptera</taxon>
        <taxon>Endopterygota</taxon>
        <taxon>Hymenoptera</taxon>
        <taxon>Apocrita</taxon>
        <taxon>Proctotrupomorpha</taxon>
        <taxon>Chalcidoidea</taxon>
        <taxon>Agaonidae</taxon>
        <taxon>Agaoninae</taxon>
        <taxon>Ceratosolen</taxon>
    </lineage>
</organism>
<evidence type="ECO:0000256" key="7">
    <source>
        <dbReference type="ARBA" id="ARBA00023136"/>
    </source>
</evidence>
<feature type="transmembrane region" description="Helical" evidence="8">
    <location>
        <begin position="295"/>
        <end position="315"/>
    </location>
</feature>
<evidence type="ECO:0000256" key="6">
    <source>
        <dbReference type="ARBA" id="ARBA00022989"/>
    </source>
</evidence>
<gene>
    <name evidence="11" type="primary">LOC105362412</name>
</gene>
<keyword evidence="10" id="KW-1185">Reference proteome</keyword>
<feature type="transmembrane region" description="Helical" evidence="8">
    <location>
        <begin position="365"/>
        <end position="390"/>
    </location>
</feature>
<dbReference type="PROSITE" id="PS50850">
    <property type="entry name" value="MFS"/>
    <property type="match status" value="1"/>
</dbReference>
<dbReference type="PANTHER" id="PTHR48021:SF1">
    <property type="entry name" value="GH07001P-RELATED"/>
    <property type="match status" value="1"/>
</dbReference>
<dbReference type="InterPro" id="IPR005828">
    <property type="entry name" value="MFS_sugar_transport-like"/>
</dbReference>
<dbReference type="FunFam" id="1.20.1250.20:FF:000218">
    <property type="entry name" value="facilitated trehalose transporter Tret1"/>
    <property type="match status" value="1"/>
</dbReference>
<dbReference type="PANTHER" id="PTHR48021">
    <property type="match status" value="1"/>
</dbReference>
<keyword evidence="7 8" id="KW-0472">Membrane</keyword>
<feature type="transmembrane region" description="Helical" evidence="8">
    <location>
        <begin position="35"/>
        <end position="56"/>
    </location>
</feature>
<evidence type="ECO:0000256" key="3">
    <source>
        <dbReference type="ARBA" id="ARBA00022475"/>
    </source>
</evidence>
<dbReference type="Pfam" id="PF00083">
    <property type="entry name" value="Sugar_tr"/>
    <property type="match status" value="1"/>
</dbReference>
<feature type="domain" description="Major facilitator superfamily (MFS) profile" evidence="9">
    <location>
        <begin position="1"/>
        <end position="420"/>
    </location>
</feature>
<keyword evidence="3" id="KW-1003">Cell membrane</keyword>
<dbReference type="Gene3D" id="1.20.1250.20">
    <property type="entry name" value="MFS general substrate transporter like domains"/>
    <property type="match status" value="1"/>
</dbReference>
<dbReference type="GO" id="GO:0005886">
    <property type="term" value="C:plasma membrane"/>
    <property type="evidence" value="ECO:0007669"/>
    <property type="project" value="UniProtKB-SubCell"/>
</dbReference>
<keyword evidence="2" id="KW-0813">Transport</keyword>
<sequence>MFLVGLANGWSSPYLAQLSLKETVDGIPKATDEQLSWVASLMNIGRIFGAAAGAVFQETMGRKMSLYFSGLPMMSGWICVAVATTVQWLYAARLLCGFAMGMIWTTLSLYLAEIADPEIRGSLILWNITTQSIGLFIGNLMGPYISMRVFSYISLVPNILFLMIFHLIPDSPYQHIMTGNVDKAEASLKWFRRKDNVKLELQELQDYVSSSKISLMDRLRELNEPRYRKSFMMMFLINIFGYFGAYNVSNNYMEIIVANSRANVTPSTIVTATGLCSIISGLLATFLVDKFGRRLLLVSSSLGMALSLTSLGLHFRLLDLGHDPKPLTWLPCICLLFYTISYSAGCGCIPTALMGELFSPKLKTITSLSFSGTSAVFSSLSTGTFLPFLNLIGANYLFWFFAAGVYISVVYYYFYMPETMGKSLKDIQQPISKS</sequence>
<dbReference type="SUPFAM" id="SSF103473">
    <property type="entry name" value="MFS general substrate transporter"/>
    <property type="match status" value="1"/>
</dbReference>
<dbReference type="GO" id="GO:0022857">
    <property type="term" value="F:transmembrane transporter activity"/>
    <property type="evidence" value="ECO:0007669"/>
    <property type="project" value="InterPro"/>
</dbReference>
<dbReference type="InterPro" id="IPR020846">
    <property type="entry name" value="MFS_dom"/>
</dbReference>
<evidence type="ECO:0000313" key="11">
    <source>
        <dbReference type="RefSeq" id="XP_011498158.1"/>
    </source>
</evidence>
<dbReference type="Proteomes" id="UP000695007">
    <property type="component" value="Unplaced"/>
</dbReference>
<dbReference type="InterPro" id="IPR036259">
    <property type="entry name" value="MFS_trans_sf"/>
</dbReference>
<evidence type="ECO:0000256" key="4">
    <source>
        <dbReference type="ARBA" id="ARBA00022597"/>
    </source>
</evidence>